<reference evidence="1" key="1">
    <citation type="submission" date="2020-07" db="EMBL/GenBank/DDBJ databases">
        <authorList>
            <person name="Nieuwenhuis M."/>
            <person name="Van De Peppel L.J.J."/>
        </authorList>
    </citation>
    <scope>NUCLEOTIDE SEQUENCE</scope>
    <source>
        <strain evidence="1">AP01</strain>
        <tissue evidence="1">Mycelium</tissue>
    </source>
</reference>
<organism evidence="1 2">
    <name type="scientific">Asterophora parasitica</name>
    <dbReference type="NCBI Taxonomy" id="117018"/>
    <lineage>
        <taxon>Eukaryota</taxon>
        <taxon>Fungi</taxon>
        <taxon>Dikarya</taxon>
        <taxon>Basidiomycota</taxon>
        <taxon>Agaricomycotina</taxon>
        <taxon>Agaricomycetes</taxon>
        <taxon>Agaricomycetidae</taxon>
        <taxon>Agaricales</taxon>
        <taxon>Tricholomatineae</taxon>
        <taxon>Lyophyllaceae</taxon>
        <taxon>Asterophora</taxon>
    </lineage>
</organism>
<accession>A0A9P7G446</accession>
<sequence>ERPTSHNAEEHATNIYRAKDEHRPGFTNMFKGKGGRTDKEGRSEYVDGTFVDYKVHMDTLLLQSQSLKDDRILPDTQFLLNLARSQAHGLGRPLIVGPTEKTLSMMEFWASDLISELLVLQGRTMLRFPSVTFLFESLMDSTESLGKMILGRAPVSDSNGDWNRVSLVSDQGSSDWVIPSPSKRINNIIYPDEYGAEHGMAIDTGM</sequence>
<dbReference type="AlphaFoldDB" id="A0A9P7G446"/>
<dbReference type="Proteomes" id="UP000775547">
    <property type="component" value="Unassembled WGS sequence"/>
</dbReference>
<evidence type="ECO:0000313" key="2">
    <source>
        <dbReference type="Proteomes" id="UP000775547"/>
    </source>
</evidence>
<gene>
    <name evidence="1" type="ORF">DXG03_000878</name>
</gene>
<keyword evidence="2" id="KW-1185">Reference proteome</keyword>
<proteinExistence type="predicted"/>
<feature type="non-terminal residue" evidence="1">
    <location>
        <position position="206"/>
    </location>
</feature>
<dbReference type="EMBL" id="JABCKV010001097">
    <property type="protein sequence ID" value="KAG5640167.1"/>
    <property type="molecule type" value="Genomic_DNA"/>
</dbReference>
<name>A0A9P7G446_9AGAR</name>
<evidence type="ECO:0000313" key="1">
    <source>
        <dbReference type="EMBL" id="KAG5640167.1"/>
    </source>
</evidence>
<protein>
    <submittedName>
        <fullName evidence="1">Uncharacterized protein</fullName>
    </submittedName>
</protein>
<reference evidence="1" key="2">
    <citation type="submission" date="2021-10" db="EMBL/GenBank/DDBJ databases">
        <title>Phylogenomics reveals ancestral predisposition of the termite-cultivated fungus Termitomyces towards a domesticated lifestyle.</title>
        <authorList>
            <person name="Auxier B."/>
            <person name="Grum-Grzhimaylo A."/>
            <person name="Cardenas M.E."/>
            <person name="Lodge J.D."/>
            <person name="Laessoe T."/>
            <person name="Pedersen O."/>
            <person name="Smith M.E."/>
            <person name="Kuyper T.W."/>
            <person name="Franco-Molano E.A."/>
            <person name="Baroni T.J."/>
            <person name="Aanen D.K."/>
        </authorList>
    </citation>
    <scope>NUCLEOTIDE SEQUENCE</scope>
    <source>
        <strain evidence="1">AP01</strain>
        <tissue evidence="1">Mycelium</tissue>
    </source>
</reference>
<comment type="caution">
    <text evidence="1">The sequence shown here is derived from an EMBL/GenBank/DDBJ whole genome shotgun (WGS) entry which is preliminary data.</text>
</comment>